<dbReference type="RefSeq" id="WP_160985231.1">
    <property type="nucleotide sequence ID" value="NZ_WVTD01000004.1"/>
</dbReference>
<reference evidence="2 3" key="1">
    <citation type="submission" date="2019-12" db="EMBL/GenBank/DDBJ databases">
        <authorList>
            <person name="Feng G."/>
            <person name="Zhu H."/>
        </authorList>
    </citation>
    <scope>NUCLEOTIDE SEQUENCE [LARGE SCALE GENOMIC DNA]</scope>
    <source>
        <strain evidence="2 3">FGD1</strain>
    </source>
</reference>
<accession>A0A7X4GFU2</accession>
<keyword evidence="1" id="KW-1133">Transmembrane helix</keyword>
<sequence length="115" mass="12253">MQNLFRIGFWLALAFAVVMAVLPHPPQLPGAPGDKVQHILAFATLAVLAALGYPRVPKLKIGLGLVLVGAGIEVVQMVPMLHRDAQVSDLVADSLAILLVLALVRLAFGMRRRAG</sequence>
<feature type="transmembrane region" description="Helical" evidence="1">
    <location>
        <begin position="90"/>
        <end position="108"/>
    </location>
</feature>
<feature type="transmembrane region" description="Helical" evidence="1">
    <location>
        <begin position="36"/>
        <end position="54"/>
    </location>
</feature>
<evidence type="ECO:0008006" key="4">
    <source>
        <dbReference type="Google" id="ProtNLM"/>
    </source>
</evidence>
<dbReference type="AlphaFoldDB" id="A0A7X4GFU2"/>
<evidence type="ECO:0000313" key="2">
    <source>
        <dbReference type="EMBL" id="MYL97489.1"/>
    </source>
</evidence>
<keyword evidence="1" id="KW-0812">Transmembrane</keyword>
<keyword evidence="3" id="KW-1185">Reference proteome</keyword>
<evidence type="ECO:0000256" key="1">
    <source>
        <dbReference type="SAM" id="Phobius"/>
    </source>
</evidence>
<evidence type="ECO:0000313" key="3">
    <source>
        <dbReference type="Proteomes" id="UP000465810"/>
    </source>
</evidence>
<protein>
    <recommendedName>
        <fullName evidence="4">VanZ family protein</fullName>
    </recommendedName>
</protein>
<proteinExistence type="predicted"/>
<feature type="transmembrane region" description="Helical" evidence="1">
    <location>
        <begin position="61"/>
        <end position="78"/>
    </location>
</feature>
<dbReference type="EMBL" id="WVTD01000004">
    <property type="protein sequence ID" value="MYL97489.1"/>
    <property type="molecule type" value="Genomic_DNA"/>
</dbReference>
<gene>
    <name evidence="2" type="ORF">GR702_06845</name>
</gene>
<comment type="caution">
    <text evidence="2">The sequence shown here is derived from an EMBL/GenBank/DDBJ whole genome shotgun (WGS) entry which is preliminary data.</text>
</comment>
<organism evidence="2 3">
    <name type="scientific">Novosphingobium silvae</name>
    <dbReference type="NCBI Taxonomy" id="2692619"/>
    <lineage>
        <taxon>Bacteria</taxon>
        <taxon>Pseudomonadati</taxon>
        <taxon>Pseudomonadota</taxon>
        <taxon>Alphaproteobacteria</taxon>
        <taxon>Sphingomonadales</taxon>
        <taxon>Sphingomonadaceae</taxon>
        <taxon>Novosphingobium</taxon>
    </lineage>
</organism>
<keyword evidence="1" id="KW-0472">Membrane</keyword>
<name>A0A7X4GFU2_9SPHN</name>
<dbReference type="Proteomes" id="UP000465810">
    <property type="component" value="Unassembled WGS sequence"/>
</dbReference>